<sequence>MNSANDRPLSSSSQEKLLKEGIPNTPSSLIQCLEDVKQQLHKNQKIAALWQDWPKIAGKDLAEHCTPLTINRGVLIIGASHPQWIQALIFNRNQLLAALKAKGHQVKALKVQSHYPVKHESKEAEQLVWGKHPSRVDIHGVANCSFCNGPAPAGEISLWGKCGLCRRKDLFEKKNP</sequence>
<organism evidence="1 2">
    <name type="scientific">Prochlorococcus marinus (strain MIT 9211)</name>
    <dbReference type="NCBI Taxonomy" id="93059"/>
    <lineage>
        <taxon>Bacteria</taxon>
        <taxon>Bacillati</taxon>
        <taxon>Cyanobacteriota</taxon>
        <taxon>Cyanophyceae</taxon>
        <taxon>Synechococcales</taxon>
        <taxon>Prochlorococcaceae</taxon>
        <taxon>Prochlorococcus</taxon>
    </lineage>
</organism>
<dbReference type="OrthoDB" id="511752at2"/>
<evidence type="ECO:0008006" key="3">
    <source>
        <dbReference type="Google" id="ProtNLM"/>
    </source>
</evidence>
<keyword evidence="2" id="KW-1185">Reference proteome</keyword>
<dbReference type="EMBL" id="CP000878">
    <property type="protein sequence ID" value="ABX08359.1"/>
    <property type="molecule type" value="Genomic_DNA"/>
</dbReference>
<gene>
    <name evidence="1" type="ordered locus">P9211_04281</name>
</gene>
<dbReference type="KEGG" id="pmj:P9211_04281"/>
<dbReference type="Proteomes" id="UP000000788">
    <property type="component" value="Chromosome"/>
</dbReference>
<accession>A9BE49</accession>
<dbReference type="InterPro" id="IPR007922">
    <property type="entry name" value="DciA-like"/>
</dbReference>
<dbReference type="AlphaFoldDB" id="A9BE49"/>
<dbReference type="RefSeq" id="WP_012194982.1">
    <property type="nucleotide sequence ID" value="NC_009976.1"/>
</dbReference>
<dbReference type="PANTHER" id="PTHR36456:SF1">
    <property type="entry name" value="UPF0232 PROTEIN SCO3875"/>
    <property type="match status" value="1"/>
</dbReference>
<dbReference type="Pfam" id="PF05258">
    <property type="entry name" value="DciA"/>
    <property type="match status" value="1"/>
</dbReference>
<evidence type="ECO:0000313" key="2">
    <source>
        <dbReference type="Proteomes" id="UP000000788"/>
    </source>
</evidence>
<dbReference type="eggNOG" id="COG5512">
    <property type="taxonomic scope" value="Bacteria"/>
</dbReference>
<reference evidence="1 2" key="1">
    <citation type="journal article" date="2007" name="PLoS Genet.">
        <title>Patterns and implications of gene gain and loss in the evolution of Prochlorococcus.</title>
        <authorList>
            <person name="Kettler G.C."/>
            <person name="Martiny A.C."/>
            <person name="Huang K."/>
            <person name="Zucker J."/>
            <person name="Coleman M.L."/>
            <person name="Rodrigue S."/>
            <person name="Chen F."/>
            <person name="Lapidus A."/>
            <person name="Ferriera S."/>
            <person name="Johnson J."/>
            <person name="Steglich C."/>
            <person name="Church G.M."/>
            <person name="Richardson P."/>
            <person name="Chisholm S.W."/>
        </authorList>
    </citation>
    <scope>NUCLEOTIDE SEQUENCE [LARGE SCALE GENOMIC DNA]</scope>
    <source>
        <strain evidence="2">MIT 9211</strain>
    </source>
</reference>
<dbReference type="PANTHER" id="PTHR36456">
    <property type="entry name" value="UPF0232 PROTEIN SCO3875"/>
    <property type="match status" value="1"/>
</dbReference>
<name>A9BE49_PROM4</name>
<protein>
    <recommendedName>
        <fullName evidence="3">DUF721 domain-containing protein</fullName>
    </recommendedName>
</protein>
<evidence type="ECO:0000313" key="1">
    <source>
        <dbReference type="EMBL" id="ABX08359.1"/>
    </source>
</evidence>
<dbReference type="HOGENOM" id="CLU_130866_0_0_3"/>
<dbReference type="STRING" id="93059.P9211_04281"/>
<proteinExistence type="predicted"/>